<organism evidence="2">
    <name type="scientific">Siphoviridae sp. ct3z32</name>
    <dbReference type="NCBI Taxonomy" id="2825327"/>
    <lineage>
        <taxon>Viruses</taxon>
        <taxon>Duplodnaviria</taxon>
        <taxon>Heunggongvirae</taxon>
        <taxon>Uroviricota</taxon>
        <taxon>Caudoviricetes</taxon>
    </lineage>
</organism>
<evidence type="ECO:0000313" key="2">
    <source>
        <dbReference type="EMBL" id="DAG06234.1"/>
    </source>
</evidence>
<sequence length="35" mass="4306">MHSSFFAQKTKKKEKKREKVRKIRKNRAINEKNCD</sequence>
<reference evidence="2" key="1">
    <citation type="journal article" date="2021" name="Proc. Natl. Acad. Sci. U.S.A.">
        <title>A Catalog of Tens of Thousands of Viruses from Human Metagenomes Reveals Hidden Associations with Chronic Diseases.</title>
        <authorList>
            <person name="Tisza M.J."/>
            <person name="Buck C.B."/>
        </authorList>
    </citation>
    <scope>NUCLEOTIDE SEQUENCE</scope>
    <source>
        <strain evidence="2">Ct3z32</strain>
    </source>
</reference>
<evidence type="ECO:0000256" key="1">
    <source>
        <dbReference type="SAM" id="MobiDB-lite"/>
    </source>
</evidence>
<name>A0A8S5VHI2_9CAUD</name>
<protein>
    <submittedName>
        <fullName evidence="2">Uncharacterized protein</fullName>
    </submittedName>
</protein>
<feature type="compositionally biased region" description="Basic residues" evidence="1">
    <location>
        <begin position="9"/>
        <end position="27"/>
    </location>
</feature>
<dbReference type="EMBL" id="BK016267">
    <property type="protein sequence ID" value="DAG06234.1"/>
    <property type="molecule type" value="Genomic_DNA"/>
</dbReference>
<accession>A0A8S5VHI2</accession>
<proteinExistence type="predicted"/>
<feature type="region of interest" description="Disordered" evidence="1">
    <location>
        <begin position="1"/>
        <end position="35"/>
    </location>
</feature>